<name>A0ACB9FWF9_9ASTR</name>
<accession>A0ACB9FWF9</accession>
<keyword evidence="2" id="KW-1185">Reference proteome</keyword>
<proteinExistence type="predicted"/>
<sequence>MDSVYLTTESDLVLLSPVAIDEPRNSVPVNEERATVPSHSQISDMMYSDAMDVEDNCNTQQMPKYHHVTTRVSSGNPRLESIATTLHDSTAS</sequence>
<gene>
    <name evidence="1" type="ORF">L1987_45453</name>
</gene>
<dbReference type="Proteomes" id="UP001056120">
    <property type="component" value="Linkage Group LG15"/>
</dbReference>
<dbReference type="EMBL" id="CM042032">
    <property type="protein sequence ID" value="KAI3775704.1"/>
    <property type="molecule type" value="Genomic_DNA"/>
</dbReference>
<reference evidence="2" key="1">
    <citation type="journal article" date="2022" name="Mol. Ecol. Resour.">
        <title>The genomes of chicory, endive, great burdock and yacon provide insights into Asteraceae palaeo-polyploidization history and plant inulin production.</title>
        <authorList>
            <person name="Fan W."/>
            <person name="Wang S."/>
            <person name="Wang H."/>
            <person name="Wang A."/>
            <person name="Jiang F."/>
            <person name="Liu H."/>
            <person name="Zhao H."/>
            <person name="Xu D."/>
            <person name="Zhang Y."/>
        </authorList>
    </citation>
    <scope>NUCLEOTIDE SEQUENCE [LARGE SCALE GENOMIC DNA]</scope>
    <source>
        <strain evidence="2">cv. Yunnan</strain>
    </source>
</reference>
<evidence type="ECO:0000313" key="2">
    <source>
        <dbReference type="Proteomes" id="UP001056120"/>
    </source>
</evidence>
<protein>
    <submittedName>
        <fullName evidence="1">Uncharacterized protein</fullName>
    </submittedName>
</protein>
<evidence type="ECO:0000313" key="1">
    <source>
        <dbReference type="EMBL" id="KAI3775704.1"/>
    </source>
</evidence>
<comment type="caution">
    <text evidence="1">The sequence shown here is derived from an EMBL/GenBank/DDBJ whole genome shotgun (WGS) entry which is preliminary data.</text>
</comment>
<organism evidence="1 2">
    <name type="scientific">Smallanthus sonchifolius</name>
    <dbReference type="NCBI Taxonomy" id="185202"/>
    <lineage>
        <taxon>Eukaryota</taxon>
        <taxon>Viridiplantae</taxon>
        <taxon>Streptophyta</taxon>
        <taxon>Embryophyta</taxon>
        <taxon>Tracheophyta</taxon>
        <taxon>Spermatophyta</taxon>
        <taxon>Magnoliopsida</taxon>
        <taxon>eudicotyledons</taxon>
        <taxon>Gunneridae</taxon>
        <taxon>Pentapetalae</taxon>
        <taxon>asterids</taxon>
        <taxon>campanulids</taxon>
        <taxon>Asterales</taxon>
        <taxon>Asteraceae</taxon>
        <taxon>Asteroideae</taxon>
        <taxon>Heliantheae alliance</taxon>
        <taxon>Millerieae</taxon>
        <taxon>Smallanthus</taxon>
    </lineage>
</organism>
<reference evidence="1 2" key="2">
    <citation type="journal article" date="2022" name="Mol. Ecol. Resour.">
        <title>The genomes of chicory, endive, great burdock and yacon provide insights into Asteraceae paleo-polyploidization history and plant inulin production.</title>
        <authorList>
            <person name="Fan W."/>
            <person name="Wang S."/>
            <person name="Wang H."/>
            <person name="Wang A."/>
            <person name="Jiang F."/>
            <person name="Liu H."/>
            <person name="Zhao H."/>
            <person name="Xu D."/>
            <person name="Zhang Y."/>
        </authorList>
    </citation>
    <scope>NUCLEOTIDE SEQUENCE [LARGE SCALE GENOMIC DNA]</scope>
    <source>
        <strain evidence="2">cv. Yunnan</strain>
        <tissue evidence="1">Leaves</tissue>
    </source>
</reference>